<gene>
    <name evidence="2" type="ORF">B0H63DRAFT_405390</name>
</gene>
<keyword evidence="1" id="KW-1133">Transmembrane helix</keyword>
<reference evidence="2" key="1">
    <citation type="journal article" date="2023" name="Mol. Phylogenet. Evol.">
        <title>Genome-scale phylogeny and comparative genomics of the fungal order Sordariales.</title>
        <authorList>
            <person name="Hensen N."/>
            <person name="Bonometti L."/>
            <person name="Westerberg I."/>
            <person name="Brannstrom I.O."/>
            <person name="Guillou S."/>
            <person name="Cros-Aarteil S."/>
            <person name="Calhoun S."/>
            <person name="Haridas S."/>
            <person name="Kuo A."/>
            <person name="Mondo S."/>
            <person name="Pangilinan J."/>
            <person name="Riley R."/>
            <person name="LaButti K."/>
            <person name="Andreopoulos B."/>
            <person name="Lipzen A."/>
            <person name="Chen C."/>
            <person name="Yan M."/>
            <person name="Daum C."/>
            <person name="Ng V."/>
            <person name="Clum A."/>
            <person name="Steindorff A."/>
            <person name="Ohm R.A."/>
            <person name="Martin F."/>
            <person name="Silar P."/>
            <person name="Natvig D.O."/>
            <person name="Lalanne C."/>
            <person name="Gautier V."/>
            <person name="Ament-Velasquez S.L."/>
            <person name="Kruys A."/>
            <person name="Hutchinson M.I."/>
            <person name="Powell A.J."/>
            <person name="Barry K."/>
            <person name="Miller A.N."/>
            <person name="Grigoriev I.V."/>
            <person name="Debuchy R."/>
            <person name="Gladieux P."/>
            <person name="Hiltunen Thoren M."/>
            <person name="Johannesson H."/>
        </authorList>
    </citation>
    <scope>NUCLEOTIDE SEQUENCE</scope>
    <source>
        <strain evidence="2">CBS 232.78</strain>
    </source>
</reference>
<accession>A0AAE0JYM7</accession>
<feature type="transmembrane region" description="Helical" evidence="1">
    <location>
        <begin position="40"/>
        <end position="62"/>
    </location>
</feature>
<evidence type="ECO:0000313" key="3">
    <source>
        <dbReference type="Proteomes" id="UP001285441"/>
    </source>
</evidence>
<name>A0AAE0JYM7_9PEZI</name>
<keyword evidence="1" id="KW-0812">Transmembrane</keyword>
<organism evidence="2 3">
    <name type="scientific">Podospora didyma</name>
    <dbReference type="NCBI Taxonomy" id="330526"/>
    <lineage>
        <taxon>Eukaryota</taxon>
        <taxon>Fungi</taxon>
        <taxon>Dikarya</taxon>
        <taxon>Ascomycota</taxon>
        <taxon>Pezizomycotina</taxon>
        <taxon>Sordariomycetes</taxon>
        <taxon>Sordariomycetidae</taxon>
        <taxon>Sordariales</taxon>
        <taxon>Podosporaceae</taxon>
        <taxon>Podospora</taxon>
    </lineage>
</organism>
<keyword evidence="3" id="KW-1185">Reference proteome</keyword>
<sequence>TAALLFSEYIYLVIMSFPWSYSVLGLVPRYPESCSIRTKLSVPTTLPVLIFLRSLILWEFCLRHPEVRDICDIGQMLFWNKKWAWYATAIMFLLNNIALHVLVGAKYINTMVSGDDNVHCRIVSFSIIVTIICWLCSLPRTFNMLSKIGTEVLII</sequence>
<evidence type="ECO:0000256" key="1">
    <source>
        <dbReference type="SAM" id="Phobius"/>
    </source>
</evidence>
<evidence type="ECO:0000313" key="2">
    <source>
        <dbReference type="EMBL" id="KAK3366385.1"/>
    </source>
</evidence>
<feature type="non-terminal residue" evidence="2">
    <location>
        <position position="155"/>
    </location>
</feature>
<dbReference type="EMBL" id="JAULSW010000012">
    <property type="protein sequence ID" value="KAK3366385.1"/>
    <property type="molecule type" value="Genomic_DNA"/>
</dbReference>
<feature type="transmembrane region" description="Helical" evidence="1">
    <location>
        <begin position="9"/>
        <end position="28"/>
    </location>
</feature>
<reference evidence="2" key="2">
    <citation type="submission" date="2023-06" db="EMBL/GenBank/DDBJ databases">
        <authorList>
            <consortium name="Lawrence Berkeley National Laboratory"/>
            <person name="Haridas S."/>
            <person name="Hensen N."/>
            <person name="Bonometti L."/>
            <person name="Westerberg I."/>
            <person name="Brannstrom I.O."/>
            <person name="Guillou S."/>
            <person name="Cros-Aarteil S."/>
            <person name="Calhoun S."/>
            <person name="Kuo A."/>
            <person name="Mondo S."/>
            <person name="Pangilinan J."/>
            <person name="Riley R."/>
            <person name="LaButti K."/>
            <person name="Andreopoulos B."/>
            <person name="Lipzen A."/>
            <person name="Chen C."/>
            <person name="Yanf M."/>
            <person name="Daum C."/>
            <person name="Ng V."/>
            <person name="Clum A."/>
            <person name="Steindorff A."/>
            <person name="Ohm R."/>
            <person name="Martin F."/>
            <person name="Silar P."/>
            <person name="Natvig D."/>
            <person name="Lalanne C."/>
            <person name="Gautier V."/>
            <person name="Ament-velasquez S.L."/>
            <person name="Kruys A."/>
            <person name="Hutchinson M.I."/>
            <person name="Powell A.J."/>
            <person name="Barry K."/>
            <person name="Miller A.N."/>
            <person name="Grigoriev I.V."/>
            <person name="Debuchy R."/>
            <person name="Gladieux P."/>
            <person name="Thoren M.H."/>
            <person name="Johannesson H."/>
        </authorList>
    </citation>
    <scope>NUCLEOTIDE SEQUENCE</scope>
    <source>
        <strain evidence="2">CBS 232.78</strain>
    </source>
</reference>
<comment type="caution">
    <text evidence="2">The sequence shown here is derived from an EMBL/GenBank/DDBJ whole genome shotgun (WGS) entry which is preliminary data.</text>
</comment>
<dbReference type="AlphaFoldDB" id="A0AAE0JYM7"/>
<feature type="transmembrane region" description="Helical" evidence="1">
    <location>
        <begin position="83"/>
        <end position="102"/>
    </location>
</feature>
<dbReference type="Proteomes" id="UP001285441">
    <property type="component" value="Unassembled WGS sequence"/>
</dbReference>
<proteinExistence type="predicted"/>
<keyword evidence="1" id="KW-0472">Membrane</keyword>
<protein>
    <submittedName>
        <fullName evidence="2">Uncharacterized protein</fullName>
    </submittedName>
</protein>
<feature type="transmembrane region" description="Helical" evidence="1">
    <location>
        <begin position="122"/>
        <end position="138"/>
    </location>
</feature>